<dbReference type="Proteomes" id="UP000274429">
    <property type="component" value="Unassembled WGS sequence"/>
</dbReference>
<name>A0A0R3X2U2_HYDTA</name>
<evidence type="ECO:0000256" key="1">
    <source>
        <dbReference type="SAM" id="Phobius"/>
    </source>
</evidence>
<feature type="transmembrane region" description="Helical" evidence="1">
    <location>
        <begin position="147"/>
        <end position="170"/>
    </location>
</feature>
<proteinExistence type="predicted"/>
<dbReference type="AlphaFoldDB" id="A0A0R3X2U2"/>
<gene>
    <name evidence="2" type="ORF">TTAC_LOCUS7615</name>
</gene>
<keyword evidence="1" id="KW-0472">Membrane</keyword>
<keyword evidence="3" id="KW-1185">Reference proteome</keyword>
<protein>
    <submittedName>
        <fullName evidence="4">SOCS box domain-containing protein</fullName>
    </submittedName>
</protein>
<evidence type="ECO:0000313" key="4">
    <source>
        <dbReference type="WBParaSite" id="TTAC_0000763001-mRNA-1"/>
    </source>
</evidence>
<dbReference type="OrthoDB" id="6265759at2759"/>
<evidence type="ECO:0000313" key="3">
    <source>
        <dbReference type="Proteomes" id="UP000274429"/>
    </source>
</evidence>
<reference evidence="4" key="1">
    <citation type="submission" date="2017-02" db="UniProtKB">
        <authorList>
            <consortium name="WormBaseParasite"/>
        </authorList>
    </citation>
    <scope>IDENTIFICATION</scope>
</reference>
<keyword evidence="1" id="KW-0812">Transmembrane</keyword>
<dbReference type="EMBL" id="UYWX01020388">
    <property type="protein sequence ID" value="VDM32027.1"/>
    <property type="molecule type" value="Genomic_DNA"/>
</dbReference>
<evidence type="ECO:0000313" key="2">
    <source>
        <dbReference type="EMBL" id="VDM32027.1"/>
    </source>
</evidence>
<reference evidence="2 3" key="2">
    <citation type="submission" date="2018-11" db="EMBL/GenBank/DDBJ databases">
        <authorList>
            <consortium name="Pathogen Informatics"/>
        </authorList>
    </citation>
    <scope>NUCLEOTIDE SEQUENCE [LARGE SCALE GENOMIC DNA]</scope>
</reference>
<dbReference type="WBParaSite" id="TTAC_0000763001-mRNA-1">
    <property type="protein sequence ID" value="TTAC_0000763001-mRNA-1"/>
    <property type="gene ID" value="TTAC_0000763001"/>
</dbReference>
<keyword evidence="1" id="KW-1133">Transmembrane helix</keyword>
<accession>A0A0R3X2U2</accession>
<organism evidence="4">
    <name type="scientific">Hydatigena taeniaeformis</name>
    <name type="common">Feline tapeworm</name>
    <name type="synonym">Taenia taeniaeformis</name>
    <dbReference type="NCBI Taxonomy" id="6205"/>
    <lineage>
        <taxon>Eukaryota</taxon>
        <taxon>Metazoa</taxon>
        <taxon>Spiralia</taxon>
        <taxon>Lophotrochozoa</taxon>
        <taxon>Platyhelminthes</taxon>
        <taxon>Cestoda</taxon>
        <taxon>Eucestoda</taxon>
        <taxon>Cyclophyllidea</taxon>
        <taxon>Taeniidae</taxon>
        <taxon>Hydatigera</taxon>
    </lineage>
</organism>
<sequence>MERDKWVGSAYRVCSLKSSIQGVFSHTFDNLSDARRFLLLNNVSVFSFALLNLSSGVLENSDFEFEGNIASWPRALFLSSSRPSGTTAGFSIYGIISDSLKHLTSYGRFLWGIPKLVFQRHLLPRHFQLVLTSALFVHDLKSFAEQIYLHIFLAFAYPFFGATPSLLSYLRIGNISATFFWHKIIHLVLQRNSRISFLSVRTENTVLHEIELFIQQFQLSHIWQVNDCHPLELFFRDLSDFNDTLAIGVLRTCLLPYINNDVDITKLLSVDCLTEIMLSIGICRAFADYHPRAVVAIFEDADLVRSALCFCDRLNTLLGDSLVQGWCSRAFSLHQLCSDQIGIFGASLRTRWRLDWRIVNYFVGRLEQQPLDDDDIDDTSGCGRVPKLTRLACQAVRFALRLYLDGLSPPRPSFTAQIEDLKIPPVVKSIILSAVMED</sequence>